<dbReference type="PROSITE" id="PS50151">
    <property type="entry name" value="UVR"/>
    <property type="match status" value="1"/>
</dbReference>
<dbReference type="PANTHER" id="PTHR38430">
    <property type="entry name" value="PROTEIN-ARGININE KINASE ACTIVATOR PROTEIN"/>
    <property type="match status" value="1"/>
</dbReference>
<name>A0A162LEE7_9CLOT</name>
<accession>A0A162LEE7</accession>
<dbReference type="GO" id="GO:1990170">
    <property type="term" value="P:stress response to cadmium ion"/>
    <property type="evidence" value="ECO:0007669"/>
    <property type="project" value="TreeGrafter"/>
</dbReference>
<dbReference type="PIRSF" id="PIRSF015034">
    <property type="entry name" value="YacH"/>
    <property type="match status" value="1"/>
</dbReference>
<dbReference type="Gene3D" id="4.10.860.10">
    <property type="entry name" value="UVR domain"/>
    <property type="match status" value="1"/>
</dbReference>
<dbReference type="GO" id="GO:1990169">
    <property type="term" value="P:stress response to copper ion"/>
    <property type="evidence" value="ECO:0007669"/>
    <property type="project" value="TreeGrafter"/>
</dbReference>
<protein>
    <submittedName>
        <fullName evidence="2">UvrB/uvrC motif protein</fullName>
    </submittedName>
</protein>
<evidence type="ECO:0000313" key="2">
    <source>
        <dbReference type="EMBL" id="OAA94782.1"/>
    </source>
</evidence>
<evidence type="ECO:0000313" key="4">
    <source>
        <dbReference type="Proteomes" id="UP000077384"/>
    </source>
</evidence>
<feature type="domain" description="UVR" evidence="1">
    <location>
        <begin position="136"/>
        <end position="171"/>
    </location>
</feature>
<dbReference type="GO" id="GO:0005507">
    <property type="term" value="F:copper ion binding"/>
    <property type="evidence" value="ECO:0007669"/>
    <property type="project" value="TreeGrafter"/>
</dbReference>
<dbReference type="InterPro" id="IPR001943">
    <property type="entry name" value="UVR_dom"/>
</dbReference>
<dbReference type="GO" id="GO:0046870">
    <property type="term" value="F:cadmium ion binding"/>
    <property type="evidence" value="ECO:0007669"/>
    <property type="project" value="TreeGrafter"/>
</dbReference>
<dbReference type="Proteomes" id="UP000093694">
    <property type="component" value="Unassembled WGS sequence"/>
</dbReference>
<dbReference type="PANTHER" id="PTHR38430:SF1">
    <property type="entry name" value="PROTEIN-ARGININE KINASE ACTIVATOR PROTEIN"/>
    <property type="match status" value="1"/>
</dbReference>
<proteinExistence type="predicted"/>
<dbReference type="EMBL" id="LITQ01000001">
    <property type="protein sequence ID" value="OAA94782.1"/>
    <property type="molecule type" value="Genomic_DNA"/>
</dbReference>
<evidence type="ECO:0000313" key="5">
    <source>
        <dbReference type="Proteomes" id="UP000093694"/>
    </source>
</evidence>
<dbReference type="Proteomes" id="UP000077384">
    <property type="component" value="Unassembled WGS sequence"/>
</dbReference>
<evidence type="ECO:0000313" key="3">
    <source>
        <dbReference type="EMBL" id="OBR93860.1"/>
    </source>
</evidence>
<evidence type="ECO:0000259" key="1">
    <source>
        <dbReference type="PROSITE" id="PS50151"/>
    </source>
</evidence>
<gene>
    <name evidence="3" type="ORF">CLCOS_22600</name>
    <name evidence="2" type="ORF">WX73_01188</name>
</gene>
<reference evidence="2 4" key="1">
    <citation type="journal article" date="2015" name="Biotechnol. Bioeng.">
        <title>Genome sequence and phenotypic characterization of Caulobacter segnis.</title>
        <authorList>
            <person name="Patel S."/>
            <person name="Fletcher B."/>
            <person name="Scott D.C."/>
            <person name="Ely B."/>
        </authorList>
    </citation>
    <scope>NUCLEOTIDE SEQUENCE [LARGE SCALE GENOMIC DNA]</scope>
    <source>
        <strain evidence="2 4">PS02</strain>
    </source>
</reference>
<reference evidence="3 5" key="2">
    <citation type="journal article" date="2016" name="Front. Microbiol.">
        <title>Industrial Acetogenic Biocatalysts: A Comparative Metabolic and Genomic Analysis.</title>
        <authorList>
            <person name="Bengelsdorf F."/>
            <person name="Poehlein A."/>
            <person name="Sonja S."/>
            <person name="Erz C."/>
            <person name="Hummel T."/>
            <person name="Hoffmeister S."/>
            <person name="Daniel R."/>
            <person name="Durre P."/>
        </authorList>
    </citation>
    <scope>NUCLEOTIDE SEQUENCE [LARGE SCALE GENOMIC DNA]</scope>
    <source>
        <strain evidence="3 5">PTA-10522</strain>
    </source>
</reference>
<dbReference type="GO" id="GO:0050897">
    <property type="term" value="F:cobalt ion binding"/>
    <property type="evidence" value="ECO:0007669"/>
    <property type="project" value="TreeGrafter"/>
</dbReference>
<dbReference type="EMBL" id="LROR01000050">
    <property type="protein sequence ID" value="OBR93860.1"/>
    <property type="molecule type" value="Genomic_DNA"/>
</dbReference>
<keyword evidence="5" id="KW-1185">Reference proteome</keyword>
<dbReference type="InterPro" id="IPR025542">
    <property type="entry name" value="YacH"/>
</dbReference>
<dbReference type="Pfam" id="PF02151">
    <property type="entry name" value="UVR"/>
    <property type="match status" value="1"/>
</dbReference>
<dbReference type="AlphaFoldDB" id="A0A162LEE7"/>
<dbReference type="RefSeq" id="WP_013240719.1">
    <property type="nucleotide sequence ID" value="NZ_LITQ01000001.1"/>
</dbReference>
<dbReference type="GO" id="GO:0008270">
    <property type="term" value="F:zinc ion binding"/>
    <property type="evidence" value="ECO:0007669"/>
    <property type="project" value="TreeGrafter"/>
</dbReference>
<sequence>MICDICKKNEATVHITKIINGSKQDINLCEKCAMEKGELNFVPQIDFVSPFGFQNILSGIMDYMTSGNNEEHKTFDISCKTCGTSYSEFKKTGLLGCSECYKNFSNILGPVIKRVQANLGHTGKIPKNQGKSIIERNKLLKLKSDLQKAVSLEEYEKAATIRDAIKEIEKQVHVSNENRKEG</sequence>
<dbReference type="PATRIC" id="fig|1705578.3.peg.4"/>
<comment type="caution">
    <text evidence="2">The sequence shown here is derived from an EMBL/GenBank/DDBJ whole genome shotgun (WGS) entry which is preliminary data.</text>
</comment>
<organism evidence="2 4">
    <name type="scientific">Clostridium coskatii</name>
    <dbReference type="NCBI Taxonomy" id="1705578"/>
    <lineage>
        <taxon>Bacteria</taxon>
        <taxon>Bacillati</taxon>
        <taxon>Bacillota</taxon>
        <taxon>Clostridia</taxon>
        <taxon>Eubacteriales</taxon>
        <taxon>Clostridiaceae</taxon>
        <taxon>Clostridium</taxon>
    </lineage>
</organism>